<evidence type="ECO:0000313" key="1">
    <source>
        <dbReference type="EMBL" id="CUR34119.1"/>
    </source>
</evidence>
<name>A0A1J1LNX2_9CYAN</name>
<dbReference type="Proteomes" id="UP000184315">
    <property type="component" value="Unassembled WGS sequence"/>
</dbReference>
<gene>
    <name evidence="1" type="ORF">PL9214640126</name>
</gene>
<dbReference type="EMBL" id="CZDF01000171">
    <property type="protein sequence ID" value="CUR34119.1"/>
    <property type="molecule type" value="Genomic_DNA"/>
</dbReference>
<accession>A0A1J1LNX2</accession>
<dbReference type="AlphaFoldDB" id="A0A1J1LNX2"/>
<keyword evidence="2" id="KW-1185">Reference proteome</keyword>
<sequence length="44" mass="5044">MFDSAFKSENLLRIPVSSERGVSTGIDPLNLTLLLLSYREFRWA</sequence>
<proteinExistence type="predicted"/>
<protein>
    <submittedName>
        <fullName evidence="1">Uncharacterized protein</fullName>
    </submittedName>
</protein>
<organism evidence="1 2">
    <name type="scientific">Planktothrix tepida PCC 9214</name>
    <dbReference type="NCBI Taxonomy" id="671072"/>
    <lineage>
        <taxon>Bacteria</taxon>
        <taxon>Bacillati</taxon>
        <taxon>Cyanobacteriota</taxon>
        <taxon>Cyanophyceae</taxon>
        <taxon>Oscillatoriophycideae</taxon>
        <taxon>Oscillatoriales</taxon>
        <taxon>Microcoleaceae</taxon>
        <taxon>Planktothrix</taxon>
    </lineage>
</organism>
<dbReference type="STRING" id="671072.PL9214640126"/>
<reference evidence="2" key="1">
    <citation type="submission" date="2015-10" db="EMBL/GenBank/DDBJ databases">
        <authorList>
            <person name="Regsiter A."/>
            <person name="william w."/>
        </authorList>
    </citation>
    <scope>NUCLEOTIDE SEQUENCE [LARGE SCALE GENOMIC DNA]</scope>
</reference>
<evidence type="ECO:0000313" key="2">
    <source>
        <dbReference type="Proteomes" id="UP000184315"/>
    </source>
</evidence>